<evidence type="ECO:0000256" key="4">
    <source>
        <dbReference type="ARBA" id="ARBA00023015"/>
    </source>
</evidence>
<evidence type="ECO:0000313" key="11">
    <source>
        <dbReference type="EMBL" id="CAF0759161.1"/>
    </source>
</evidence>
<dbReference type="AlphaFoldDB" id="A0A813Q0P0"/>
<feature type="domain" description="Nuclear receptor" evidence="10">
    <location>
        <begin position="41"/>
        <end position="118"/>
    </location>
</feature>
<sequence length="405" mass="46714">MLLVDFVKHTLINKSTTEIKDIFSLTINKTPIMATSVSRINSPCLVCGDKSIGFNFGVLTCMACKAFFRRNAVKLGNYDFTCPNDGDCPINHVYRRICNCCRLAKCFHVGMRKELILSEAEKQFRKERAAQHRQKREKTQAPKKSDMAQTVAIPEKRSAHRNYLRIHTSDQANIQNIYNAFESTCIAPRQSQYPEFPCVVHTNLCTFLNEYSKSHKVLIEYFKRLPEFDSLRLRDKIYLVRNHFGNVNNIYEAIIHPGVSANLAVSFINIFGISLANRLLQSIERIQEFSYDPVILKLFLTVTAFSSGNLRNRCDLIFDYDPDTSLSIFAAQSVYIELLWKYIMSRSSTTADAVRYFNRLVQFALYLLNVHLMVDGYITNMTEEIEQMEPLMKSMWPSAKNTNVY</sequence>
<keyword evidence="3" id="KW-0862">Zinc</keyword>
<accession>A0A813Q0P0</accession>
<dbReference type="GO" id="GO:0004879">
    <property type="term" value="F:nuclear receptor activity"/>
    <property type="evidence" value="ECO:0007669"/>
    <property type="project" value="TreeGrafter"/>
</dbReference>
<dbReference type="GO" id="GO:0000978">
    <property type="term" value="F:RNA polymerase II cis-regulatory region sequence-specific DNA binding"/>
    <property type="evidence" value="ECO:0007669"/>
    <property type="project" value="TreeGrafter"/>
</dbReference>
<evidence type="ECO:0000256" key="5">
    <source>
        <dbReference type="ARBA" id="ARBA00023125"/>
    </source>
</evidence>
<evidence type="ECO:0000259" key="10">
    <source>
        <dbReference type="PROSITE" id="PS51030"/>
    </source>
</evidence>
<dbReference type="InterPro" id="IPR050234">
    <property type="entry name" value="Nuclear_hormone_rcpt_NR1"/>
</dbReference>
<evidence type="ECO:0000256" key="1">
    <source>
        <dbReference type="ARBA" id="ARBA00022723"/>
    </source>
</evidence>
<keyword evidence="2" id="KW-0863">Zinc-finger</keyword>
<keyword evidence="7" id="KW-0675">Receptor</keyword>
<dbReference type="InterPro" id="IPR013088">
    <property type="entry name" value="Znf_NHR/GATA"/>
</dbReference>
<evidence type="ECO:0000256" key="3">
    <source>
        <dbReference type="ARBA" id="ARBA00022833"/>
    </source>
</evidence>
<dbReference type="InterPro" id="IPR035500">
    <property type="entry name" value="NHR-like_dom_sf"/>
</dbReference>
<proteinExistence type="predicted"/>
<keyword evidence="5" id="KW-0238">DNA-binding</keyword>
<feature type="region of interest" description="Disordered" evidence="9">
    <location>
        <begin position="126"/>
        <end position="152"/>
    </location>
</feature>
<dbReference type="GO" id="GO:0030154">
    <property type="term" value="P:cell differentiation"/>
    <property type="evidence" value="ECO:0007669"/>
    <property type="project" value="TreeGrafter"/>
</dbReference>
<keyword evidence="6" id="KW-0804">Transcription</keyword>
<keyword evidence="4" id="KW-0805">Transcription regulation</keyword>
<evidence type="ECO:0000256" key="2">
    <source>
        <dbReference type="ARBA" id="ARBA00022771"/>
    </source>
</evidence>
<dbReference type="Gene3D" id="1.10.565.10">
    <property type="entry name" value="Retinoid X Receptor"/>
    <property type="match status" value="1"/>
</dbReference>
<evidence type="ECO:0000256" key="9">
    <source>
        <dbReference type="SAM" id="MobiDB-lite"/>
    </source>
</evidence>
<dbReference type="PANTHER" id="PTHR24082">
    <property type="entry name" value="NUCLEAR HORMONE RECEPTOR"/>
    <property type="match status" value="1"/>
</dbReference>
<dbReference type="Pfam" id="PF00105">
    <property type="entry name" value="zf-C4"/>
    <property type="match status" value="1"/>
</dbReference>
<evidence type="ECO:0000313" key="12">
    <source>
        <dbReference type="Proteomes" id="UP000663852"/>
    </source>
</evidence>
<dbReference type="OrthoDB" id="6355676at2759"/>
<dbReference type="Gene3D" id="3.30.50.10">
    <property type="entry name" value="Erythroid Transcription Factor GATA-1, subunit A"/>
    <property type="match status" value="1"/>
</dbReference>
<dbReference type="SUPFAM" id="SSF57716">
    <property type="entry name" value="Glucocorticoid receptor-like (DNA-binding domain)"/>
    <property type="match status" value="1"/>
</dbReference>
<reference evidence="11" key="1">
    <citation type="submission" date="2021-02" db="EMBL/GenBank/DDBJ databases">
        <authorList>
            <person name="Nowell W R."/>
        </authorList>
    </citation>
    <scope>NUCLEOTIDE SEQUENCE</scope>
</reference>
<protein>
    <recommendedName>
        <fullName evidence="10">Nuclear receptor domain-containing protein</fullName>
    </recommendedName>
</protein>
<dbReference type="PROSITE" id="PS51030">
    <property type="entry name" value="NUCLEAR_REC_DBD_2"/>
    <property type="match status" value="1"/>
</dbReference>
<evidence type="ECO:0000256" key="7">
    <source>
        <dbReference type="ARBA" id="ARBA00023170"/>
    </source>
</evidence>
<evidence type="ECO:0000256" key="6">
    <source>
        <dbReference type="ARBA" id="ARBA00023163"/>
    </source>
</evidence>
<name>A0A813Q0P0_ADIRI</name>
<keyword evidence="8" id="KW-0539">Nucleus</keyword>
<dbReference type="PROSITE" id="PS00031">
    <property type="entry name" value="NUCLEAR_REC_DBD_1"/>
    <property type="match status" value="1"/>
</dbReference>
<dbReference type="EMBL" id="CAJNOJ010000006">
    <property type="protein sequence ID" value="CAF0759161.1"/>
    <property type="molecule type" value="Genomic_DNA"/>
</dbReference>
<evidence type="ECO:0000256" key="8">
    <source>
        <dbReference type="ARBA" id="ARBA00023242"/>
    </source>
</evidence>
<gene>
    <name evidence="11" type="ORF">EDS130_LOCUS2717</name>
</gene>
<dbReference type="SUPFAM" id="SSF48508">
    <property type="entry name" value="Nuclear receptor ligand-binding domain"/>
    <property type="match status" value="1"/>
</dbReference>
<dbReference type="PRINTS" id="PR00047">
    <property type="entry name" value="STROIDFINGER"/>
</dbReference>
<dbReference type="GO" id="GO:0045944">
    <property type="term" value="P:positive regulation of transcription by RNA polymerase II"/>
    <property type="evidence" value="ECO:0007669"/>
    <property type="project" value="TreeGrafter"/>
</dbReference>
<feature type="compositionally biased region" description="Basic and acidic residues" evidence="9">
    <location>
        <begin position="137"/>
        <end position="146"/>
    </location>
</feature>
<dbReference type="PANTHER" id="PTHR24082:SF283">
    <property type="entry name" value="NUCLEAR HORMONE RECEPTOR HR96"/>
    <property type="match status" value="1"/>
</dbReference>
<dbReference type="SMART" id="SM00399">
    <property type="entry name" value="ZnF_C4"/>
    <property type="match status" value="1"/>
</dbReference>
<organism evidence="11 12">
    <name type="scientific">Adineta ricciae</name>
    <name type="common">Rotifer</name>
    <dbReference type="NCBI Taxonomy" id="249248"/>
    <lineage>
        <taxon>Eukaryota</taxon>
        <taxon>Metazoa</taxon>
        <taxon>Spiralia</taxon>
        <taxon>Gnathifera</taxon>
        <taxon>Rotifera</taxon>
        <taxon>Eurotatoria</taxon>
        <taxon>Bdelloidea</taxon>
        <taxon>Adinetida</taxon>
        <taxon>Adinetidae</taxon>
        <taxon>Adineta</taxon>
    </lineage>
</organism>
<comment type="caution">
    <text evidence="11">The sequence shown here is derived from an EMBL/GenBank/DDBJ whole genome shotgun (WGS) entry which is preliminary data.</text>
</comment>
<dbReference type="GO" id="GO:0008270">
    <property type="term" value="F:zinc ion binding"/>
    <property type="evidence" value="ECO:0007669"/>
    <property type="project" value="UniProtKB-KW"/>
</dbReference>
<dbReference type="GO" id="GO:0000122">
    <property type="term" value="P:negative regulation of transcription by RNA polymerase II"/>
    <property type="evidence" value="ECO:0007669"/>
    <property type="project" value="TreeGrafter"/>
</dbReference>
<dbReference type="InterPro" id="IPR001628">
    <property type="entry name" value="Znf_hrmn_rcpt"/>
</dbReference>
<dbReference type="Proteomes" id="UP000663852">
    <property type="component" value="Unassembled WGS sequence"/>
</dbReference>
<keyword evidence="1" id="KW-0479">Metal-binding</keyword>